<accession>A0A3N4P9W5</accession>
<evidence type="ECO:0000313" key="2">
    <source>
        <dbReference type="EMBL" id="RPE05452.1"/>
    </source>
</evidence>
<dbReference type="RefSeq" id="WP_123849097.1">
    <property type="nucleotide sequence ID" value="NZ_RPDH01000003.1"/>
</dbReference>
<proteinExistence type="predicted"/>
<comment type="caution">
    <text evidence="2">The sequence shown here is derived from an EMBL/GenBank/DDBJ whole genome shotgun (WGS) entry which is preliminary data.</text>
</comment>
<dbReference type="Proteomes" id="UP000278351">
    <property type="component" value="Unassembled WGS sequence"/>
</dbReference>
<evidence type="ECO:0000313" key="3">
    <source>
        <dbReference type="Proteomes" id="UP000278351"/>
    </source>
</evidence>
<feature type="coiled-coil region" evidence="1">
    <location>
        <begin position="557"/>
        <end position="584"/>
    </location>
</feature>
<keyword evidence="1" id="KW-0175">Coiled coil</keyword>
<keyword evidence="3" id="KW-1185">Reference proteome</keyword>
<protein>
    <submittedName>
        <fullName evidence="2">Uncharacterized protein</fullName>
    </submittedName>
</protein>
<gene>
    <name evidence="2" type="ORF">EGT74_24000</name>
</gene>
<sequence length="1074" mass="119963">MIPLIENYPQFEVNQVLTKDQLNTLFAYTDEQGRLTRSHLIGVGIVCGLNVVTAANGTSITVTRGCCVTSEGYLAIQDADIVHKFQRPYKVPKDVKYPPLDVNEAQHPIMELLPAAPIGDGTVKPIDNVNNYLNGKVVILFVELSKTANKNCLPNSCDDKGATISVTVRTLLIKKELADLLKTNIPYYTTKNNLPDLRMPRFDVLSTNLRTTDDVVNAYRNILTKTFISDVVAANLTNAVAAFGFLGIPVNDLNTAIQKIKAFPFDGTNKLQLARQYYYQYYYDFISDLIEAYNEIKDRAAPILAACCPDPAWFPRHVFLKEAINPPEPSQYRHYFIPSPVLAKEGQRAEEIVQLFNRLYLMLGSFPEIVAPTILNGNGVLNSDLRVTPSLMGGSLSVKSIPHYYAQTVQGNGKRLFEHWNYKLTKAGRANQNLSYRAVEYPAVADFVKTPLRYDLEPYNFFRIEGHVGKNYKAVLKYLTSVRKSNRLPFDIVAVKTGNKADNVDIASFTAHFDDLETNYLLLRENVQCKGATVLNPITSLSQVTPQIIQALRNITAANYKCEADELEELVAAYKKRLDALKEAFLLSNYAEKHVGLQHKGGVPVGGTFILVYHGDMVAPPPVGGNSNLLTVVEIDAGANAYNKYTVNQQMAKLYNVDAKALQTYTTLVEALNPDDPKTKKIAEDAFMAMMPKNTIGRNPNNRFVRDILAGTTVEVTEGIVFADFFLPYIISNDGTPVQYIIQEAQQPLELIIEDEECKESVNVVTFRINGGIAPYYQNGVEVKSKFTRTFGSNQGGQVTVLDSTNASSSVTVAPKTCEPACDRPCNGITYACKYPMWLAKPADTYQEGAIEVSFAYVTIEDGDSAVIYDEDFTEEMKNALQFKQISNANYDEVITELCNMITEDIMKRLRGTGRVQFEYDIRSGREGTGLLQITSPQCYKVEFSVSLQVNGVFYEYRYTNTGVYITARYKERQFQTRIPKFGCLITDCDDKPLNDPCMADEFDIGTDGNLLVISNPESYKAIYWIVNDAVPAFGIGAQLELEQTLSNPVNVRVIVLSENGCWNYHDITKTMDF</sequence>
<organism evidence="2 3">
    <name type="scientific">Chitinophaga lutea</name>
    <dbReference type="NCBI Taxonomy" id="2488634"/>
    <lineage>
        <taxon>Bacteria</taxon>
        <taxon>Pseudomonadati</taxon>
        <taxon>Bacteroidota</taxon>
        <taxon>Chitinophagia</taxon>
        <taxon>Chitinophagales</taxon>
        <taxon>Chitinophagaceae</taxon>
        <taxon>Chitinophaga</taxon>
    </lineage>
</organism>
<dbReference type="AlphaFoldDB" id="A0A3N4P9W5"/>
<reference evidence="2 3" key="1">
    <citation type="submission" date="2018-11" db="EMBL/GenBank/DDBJ databases">
        <title>Chitinophaga lutea sp.nov., isolate from arsenic contaminated soil.</title>
        <authorList>
            <person name="Zong Y."/>
        </authorList>
    </citation>
    <scope>NUCLEOTIDE SEQUENCE [LARGE SCALE GENOMIC DNA]</scope>
    <source>
        <strain evidence="2 3">ZY74</strain>
    </source>
</reference>
<evidence type="ECO:0000256" key="1">
    <source>
        <dbReference type="SAM" id="Coils"/>
    </source>
</evidence>
<name>A0A3N4P9W5_9BACT</name>
<dbReference type="OrthoDB" id="596204at2"/>
<dbReference type="EMBL" id="RPDH01000003">
    <property type="protein sequence ID" value="RPE05452.1"/>
    <property type="molecule type" value="Genomic_DNA"/>
</dbReference>